<accession>A0A5B8FVD7</accession>
<dbReference type="GO" id="GO:0032259">
    <property type="term" value="P:methylation"/>
    <property type="evidence" value="ECO:0007669"/>
    <property type="project" value="UniProtKB-KW"/>
</dbReference>
<keyword evidence="4" id="KW-1185">Reference proteome</keyword>
<reference evidence="3 4" key="1">
    <citation type="submission" date="2019-06" db="EMBL/GenBank/DDBJ databases">
        <title>Genome sequence of Rhodobacteraceae bacterium D4M1.</title>
        <authorList>
            <person name="Cao J."/>
        </authorList>
    </citation>
    <scope>NUCLEOTIDE SEQUENCE [LARGE SCALE GENOMIC DNA]</scope>
    <source>
        <strain evidence="3 4">D4M1</strain>
    </source>
</reference>
<dbReference type="InterPro" id="IPR013217">
    <property type="entry name" value="Methyltransf_12"/>
</dbReference>
<dbReference type="AlphaFoldDB" id="A0A5B8FVD7"/>
<keyword evidence="3" id="KW-0489">Methyltransferase</keyword>
<organism evidence="3 4">
    <name type="scientific">Paroceanicella profunda</name>
    <dbReference type="NCBI Taxonomy" id="2579971"/>
    <lineage>
        <taxon>Bacteria</taxon>
        <taxon>Pseudomonadati</taxon>
        <taxon>Pseudomonadota</taxon>
        <taxon>Alphaproteobacteria</taxon>
        <taxon>Rhodobacterales</taxon>
        <taxon>Paracoccaceae</taxon>
        <taxon>Paroceanicella</taxon>
    </lineage>
</organism>
<name>A0A5B8FVD7_9RHOB</name>
<proteinExistence type="predicted"/>
<sequence>MDPVSEQYETFPYPERNPKDETRRLVTGSPSAPREIDHFLFGGARDWRQPFRVLAAGGGTGDGTIQIAQLLADAGCPAEITWLDPSRAARDIAEQRAALRGLDIRFVTGPLEEAPALGQFDYIDCCGVLHHLDRPQEGFDALARALAPEGGMGLMVYAPYGRTGVYALQSAFGRLLGGDAPSAKPALARRVLEALPEANWFRHNRFVSDHRVSDAGLYDLLLHARDVPFSVSDLGAALETAGLGLVSMLEPARYDPLRYLPDDPALASRVAALAPLERMALAEELAGDIRLHVAYVTHAARAGSVLAKVTPAAVPRLVGLPARALAETVARRGAITIDYAGVKHVVRLPGAAARLIALVDGRPLSEIARAAGLDWFAFAQAWAPVHAGLTGFNKLNYSRTFG</sequence>
<dbReference type="Pfam" id="PF08242">
    <property type="entry name" value="Methyltransf_12"/>
    <property type="match status" value="1"/>
</dbReference>
<evidence type="ECO:0000256" key="1">
    <source>
        <dbReference type="SAM" id="MobiDB-lite"/>
    </source>
</evidence>
<evidence type="ECO:0000313" key="3">
    <source>
        <dbReference type="EMBL" id="QDL92766.1"/>
    </source>
</evidence>
<feature type="domain" description="Methyltransferase type 12" evidence="2">
    <location>
        <begin position="54"/>
        <end position="150"/>
    </location>
</feature>
<dbReference type="SUPFAM" id="SSF53335">
    <property type="entry name" value="S-adenosyl-L-methionine-dependent methyltransferases"/>
    <property type="match status" value="1"/>
</dbReference>
<keyword evidence="3" id="KW-0808">Transferase</keyword>
<protein>
    <submittedName>
        <fullName evidence="3">Methyltransferase</fullName>
    </submittedName>
</protein>
<gene>
    <name evidence="3" type="ORF">FDP22_13800</name>
</gene>
<dbReference type="CDD" id="cd02440">
    <property type="entry name" value="AdoMet_MTases"/>
    <property type="match status" value="1"/>
</dbReference>
<dbReference type="GO" id="GO:0008168">
    <property type="term" value="F:methyltransferase activity"/>
    <property type="evidence" value="ECO:0007669"/>
    <property type="project" value="UniProtKB-KW"/>
</dbReference>
<evidence type="ECO:0000313" key="4">
    <source>
        <dbReference type="Proteomes" id="UP000305888"/>
    </source>
</evidence>
<dbReference type="RefSeq" id="WP_138574524.1">
    <property type="nucleotide sequence ID" value="NZ_CP040818.1"/>
</dbReference>
<dbReference type="OrthoDB" id="649979at2"/>
<dbReference type="EMBL" id="CP040818">
    <property type="protein sequence ID" value="QDL92766.1"/>
    <property type="molecule type" value="Genomic_DNA"/>
</dbReference>
<dbReference type="KEGG" id="ppru:FDP22_13800"/>
<dbReference type="Gene3D" id="3.40.50.150">
    <property type="entry name" value="Vaccinia Virus protein VP39"/>
    <property type="match status" value="1"/>
</dbReference>
<evidence type="ECO:0000259" key="2">
    <source>
        <dbReference type="Pfam" id="PF08242"/>
    </source>
</evidence>
<feature type="region of interest" description="Disordered" evidence="1">
    <location>
        <begin position="1"/>
        <end position="29"/>
    </location>
</feature>
<dbReference type="Proteomes" id="UP000305888">
    <property type="component" value="Chromosome"/>
</dbReference>
<dbReference type="InterPro" id="IPR029063">
    <property type="entry name" value="SAM-dependent_MTases_sf"/>
</dbReference>